<feature type="signal peptide" evidence="1">
    <location>
        <begin position="1"/>
        <end position="18"/>
    </location>
</feature>
<reference evidence="2 3" key="1">
    <citation type="submission" date="2014-10" db="EMBL/GenBank/DDBJ databases">
        <title>The Complete Genome Sequence for the Shellfish Pathogen Vibrio coralliilyticus RE98 Isolated from a Shellfish Hatchery.</title>
        <authorList>
            <person name="Richards G.P."/>
            <person name="Bono J.L."/>
            <person name="Watson M.A."/>
            <person name="Needleman D.S."/>
        </authorList>
    </citation>
    <scope>NUCLEOTIDE SEQUENCE [LARGE SCALE GENOMIC DNA]</scope>
    <source>
        <strain evidence="2 3">RE98</strain>
    </source>
</reference>
<sequence length="102" mass="11475">MKIITFIISAFISFSAAADWHYGKINLLAIAYDGKTISVGQEGFTRSDCTCYPTWPNRYCLDRDRLSFDEEYSMLLAAKAKNAVLAINIDEATCVVKAMYEN</sequence>
<protein>
    <submittedName>
        <fullName evidence="2">Uncharacterized protein</fullName>
    </submittedName>
</protein>
<dbReference type="AlphaFoldDB" id="A0AAN0W084"/>
<feature type="chain" id="PRO_5042852073" evidence="1">
    <location>
        <begin position="19"/>
        <end position="102"/>
    </location>
</feature>
<dbReference type="Proteomes" id="UP000030081">
    <property type="component" value="Chromosome 2"/>
</dbReference>
<organism evidence="2 3">
    <name type="scientific">Vibrio coralliilyticus</name>
    <dbReference type="NCBI Taxonomy" id="190893"/>
    <lineage>
        <taxon>Bacteria</taxon>
        <taxon>Pseudomonadati</taxon>
        <taxon>Pseudomonadota</taxon>
        <taxon>Gammaproteobacteria</taxon>
        <taxon>Vibrionales</taxon>
        <taxon>Vibrionaceae</taxon>
        <taxon>Vibrio</taxon>
    </lineage>
</organism>
<keyword evidence="3" id="KW-1185">Reference proteome</keyword>
<gene>
    <name evidence="2" type="ORF">IX92_20520</name>
</gene>
<evidence type="ECO:0000313" key="2">
    <source>
        <dbReference type="EMBL" id="AIW21396.1"/>
    </source>
</evidence>
<keyword evidence="1" id="KW-0732">Signal</keyword>
<evidence type="ECO:0000313" key="3">
    <source>
        <dbReference type="Proteomes" id="UP000030081"/>
    </source>
</evidence>
<proteinExistence type="predicted"/>
<dbReference type="EMBL" id="CP009618">
    <property type="protein sequence ID" value="AIW21396.1"/>
    <property type="molecule type" value="Genomic_DNA"/>
</dbReference>
<dbReference type="RefSeq" id="WP_043010356.1">
    <property type="nucleotide sequence ID" value="NZ_CP009618.1"/>
</dbReference>
<evidence type="ECO:0000256" key="1">
    <source>
        <dbReference type="SAM" id="SignalP"/>
    </source>
</evidence>
<name>A0AAN0W084_9VIBR</name>
<accession>A0AAN0W084</accession>
<dbReference type="KEGG" id="vcy:IX92_20520"/>